<comment type="caution">
    <text evidence="1">The sequence shown here is derived from an EMBL/GenBank/DDBJ whole genome shotgun (WGS) entry which is preliminary data.</text>
</comment>
<reference evidence="1" key="1">
    <citation type="submission" date="2021-06" db="EMBL/GenBank/DDBJ databases">
        <title>Parelaphostrongylus tenuis whole genome reference sequence.</title>
        <authorList>
            <person name="Garwood T.J."/>
            <person name="Larsen P.A."/>
            <person name="Fountain-Jones N.M."/>
            <person name="Garbe J.R."/>
            <person name="Macchietto M.G."/>
            <person name="Kania S.A."/>
            <person name="Gerhold R.W."/>
            <person name="Richards J.E."/>
            <person name="Wolf T.M."/>
        </authorList>
    </citation>
    <scope>NUCLEOTIDE SEQUENCE</scope>
    <source>
        <strain evidence="1">MNPRO001-30</strain>
        <tissue evidence="1">Meninges</tissue>
    </source>
</reference>
<proteinExistence type="predicted"/>
<dbReference type="AlphaFoldDB" id="A0AAD5R0F4"/>
<protein>
    <submittedName>
        <fullName evidence="1">Uncharacterized protein</fullName>
    </submittedName>
</protein>
<evidence type="ECO:0000313" key="2">
    <source>
        <dbReference type="Proteomes" id="UP001196413"/>
    </source>
</evidence>
<accession>A0AAD5R0F4</accession>
<organism evidence="1 2">
    <name type="scientific">Parelaphostrongylus tenuis</name>
    <name type="common">Meningeal worm</name>
    <dbReference type="NCBI Taxonomy" id="148309"/>
    <lineage>
        <taxon>Eukaryota</taxon>
        <taxon>Metazoa</taxon>
        <taxon>Ecdysozoa</taxon>
        <taxon>Nematoda</taxon>
        <taxon>Chromadorea</taxon>
        <taxon>Rhabditida</taxon>
        <taxon>Rhabditina</taxon>
        <taxon>Rhabditomorpha</taxon>
        <taxon>Strongyloidea</taxon>
        <taxon>Metastrongylidae</taxon>
        <taxon>Parelaphostrongylus</taxon>
    </lineage>
</organism>
<gene>
    <name evidence="1" type="ORF">KIN20_027990</name>
</gene>
<dbReference type="Proteomes" id="UP001196413">
    <property type="component" value="Unassembled WGS sequence"/>
</dbReference>
<name>A0AAD5R0F4_PARTN</name>
<keyword evidence="2" id="KW-1185">Reference proteome</keyword>
<evidence type="ECO:0000313" key="1">
    <source>
        <dbReference type="EMBL" id="KAJ1367136.1"/>
    </source>
</evidence>
<sequence>MRRLSGDIADKAGASVVWIILEFPEKWVVDSTPTQILNSTRVSVFLWLQFTSYDEMKRKQVSSD</sequence>
<dbReference type="EMBL" id="JAHQIW010005787">
    <property type="protein sequence ID" value="KAJ1367136.1"/>
    <property type="molecule type" value="Genomic_DNA"/>
</dbReference>